<protein>
    <submittedName>
        <fullName evidence="1">Uncharacterized protein</fullName>
    </submittedName>
</protein>
<name>A0A158FAA7_9BURK</name>
<dbReference type="Proteomes" id="UP000054717">
    <property type="component" value="Unassembled WGS sequence"/>
</dbReference>
<comment type="caution">
    <text evidence="1">The sequence shown here is derived from an EMBL/GenBank/DDBJ whole genome shotgun (WGS) entry which is preliminary data.</text>
</comment>
<organism evidence="1 2">
    <name type="scientific">Caballeronia telluris</name>
    <dbReference type="NCBI Taxonomy" id="326475"/>
    <lineage>
        <taxon>Bacteria</taxon>
        <taxon>Pseudomonadati</taxon>
        <taxon>Pseudomonadota</taxon>
        <taxon>Betaproteobacteria</taxon>
        <taxon>Burkholderiales</taxon>
        <taxon>Burkholderiaceae</taxon>
        <taxon>Caballeronia</taxon>
    </lineage>
</organism>
<evidence type="ECO:0000313" key="1">
    <source>
        <dbReference type="EMBL" id="SAL16734.1"/>
    </source>
</evidence>
<evidence type="ECO:0000313" key="2">
    <source>
        <dbReference type="Proteomes" id="UP000054717"/>
    </source>
</evidence>
<dbReference type="EMBL" id="FCNZ02000002">
    <property type="protein sequence ID" value="SAL16734.1"/>
    <property type="molecule type" value="Genomic_DNA"/>
</dbReference>
<gene>
    <name evidence="1" type="ORF">AWB66_00707</name>
</gene>
<accession>A0A158FAA7</accession>
<sequence>MARAISSRRPETGSASGNVIGGIGFGSTAARSRRGVAGFCARVSSEARGARGRDGSRAAGWDGVSAARAFGRVSSVVRGARGWVGRSVARGGTRRSARCGASPGALSLAEARRARGRPSSGWASAGTFGVSPRAAGFAVPPFARSFACAAARCCAPTFCCFLLGRGTSAARLRDSPERAGGVCTACRSPLLAGFATAPAFPDVPANRRAAASFLLRARLASSSPAPGGRGAPSRNRFSRSFFNCS</sequence>
<reference evidence="1" key="1">
    <citation type="submission" date="2016-01" db="EMBL/GenBank/DDBJ databases">
        <authorList>
            <person name="Peeters Charlotte."/>
        </authorList>
    </citation>
    <scope>NUCLEOTIDE SEQUENCE</scope>
    <source>
        <strain evidence="1">LMG 22936</strain>
    </source>
</reference>
<keyword evidence="2" id="KW-1185">Reference proteome</keyword>
<dbReference type="AlphaFoldDB" id="A0A158FAA7"/>
<dbReference type="STRING" id="326475.AWB66_00707"/>
<proteinExistence type="predicted"/>